<dbReference type="EMBL" id="CBTN010000055">
    <property type="protein sequence ID" value="CDH58313.1"/>
    <property type="molecule type" value="Genomic_DNA"/>
</dbReference>
<comment type="caution">
    <text evidence="1">The sequence shown here is derived from an EMBL/GenBank/DDBJ whole genome shotgun (WGS) entry which is preliminary data.</text>
</comment>
<dbReference type="AlphaFoldDB" id="A0A068S7F5"/>
<protein>
    <submittedName>
        <fullName evidence="1">Uncharacterized protein</fullName>
    </submittedName>
</protein>
<evidence type="ECO:0000313" key="1">
    <source>
        <dbReference type="EMBL" id="CDH58313.1"/>
    </source>
</evidence>
<dbReference type="Proteomes" id="UP000027586">
    <property type="component" value="Unassembled WGS sequence"/>
</dbReference>
<keyword evidence="2" id="KW-1185">Reference proteome</keyword>
<sequence>MPSATSLSKVLPLKTTFRYSNEYPRSFIDKDQMKICDERAHYSVKWYNMDSTASIIMRETTFVVLFKKKFWVWISNAKDGL</sequence>
<evidence type="ECO:0000313" key="2">
    <source>
        <dbReference type="Proteomes" id="UP000027586"/>
    </source>
</evidence>
<dbReference type="VEuPathDB" id="FungiDB:LCOR_09178.1"/>
<proteinExistence type="predicted"/>
<name>A0A068S7F5_9FUNG</name>
<reference evidence="1" key="1">
    <citation type="submission" date="2013-08" db="EMBL/GenBank/DDBJ databases">
        <title>Gene expansion shapes genome architecture in the human pathogen Lichtheimia corymbifera: an evolutionary genomics analysis in the ancient terrestrial Mucorales (Mucoromycotina).</title>
        <authorList>
            <person name="Schwartze V.U."/>
            <person name="Winter S."/>
            <person name="Shelest E."/>
            <person name="Marcet-Houben M."/>
            <person name="Horn F."/>
            <person name="Wehner S."/>
            <person name="Hoffmann K."/>
            <person name="Riege K."/>
            <person name="Sammeth M."/>
            <person name="Nowrousian M."/>
            <person name="Valiante V."/>
            <person name="Linde J."/>
            <person name="Jacobsen I.D."/>
            <person name="Marz M."/>
            <person name="Brakhage A.A."/>
            <person name="Gabaldon T."/>
            <person name="Bocker S."/>
            <person name="Voigt K."/>
        </authorList>
    </citation>
    <scope>NUCLEOTIDE SEQUENCE [LARGE SCALE GENOMIC DNA]</scope>
    <source>
        <strain evidence="1">FSU 9682</strain>
    </source>
</reference>
<organism evidence="1 2">
    <name type="scientific">Lichtheimia corymbifera JMRC:FSU:9682</name>
    <dbReference type="NCBI Taxonomy" id="1263082"/>
    <lineage>
        <taxon>Eukaryota</taxon>
        <taxon>Fungi</taxon>
        <taxon>Fungi incertae sedis</taxon>
        <taxon>Mucoromycota</taxon>
        <taxon>Mucoromycotina</taxon>
        <taxon>Mucoromycetes</taxon>
        <taxon>Mucorales</taxon>
        <taxon>Lichtheimiaceae</taxon>
        <taxon>Lichtheimia</taxon>
    </lineage>
</organism>
<gene>
    <name evidence="1" type="ORF">LCOR_09178.1</name>
</gene>
<accession>A0A068S7F5</accession>